<dbReference type="CDD" id="cd06223">
    <property type="entry name" value="PRTases_typeI"/>
    <property type="match status" value="1"/>
</dbReference>
<dbReference type="InterPro" id="IPR029057">
    <property type="entry name" value="PRTase-like"/>
</dbReference>
<keyword evidence="10" id="KW-1185">Reference proteome</keyword>
<dbReference type="Pfam" id="PF13793">
    <property type="entry name" value="Pribosyltran_N"/>
    <property type="match status" value="1"/>
</dbReference>
<dbReference type="NCBIfam" id="TIGR01251">
    <property type="entry name" value="ribP_PPkin"/>
    <property type="match status" value="1"/>
</dbReference>
<dbReference type="Gene3D" id="3.40.50.2020">
    <property type="match status" value="2"/>
</dbReference>
<dbReference type="InParanoid" id="A0A0U5K6D7"/>
<dbReference type="RefSeq" id="WP_059061952.1">
    <property type="nucleotide sequence ID" value="NZ_LN879502.1"/>
</dbReference>
<dbReference type="EMBL" id="LN879502">
    <property type="protein sequence ID" value="CUI17723.1"/>
    <property type="molecule type" value="Genomic_DNA"/>
</dbReference>
<dbReference type="SUPFAM" id="SSF53271">
    <property type="entry name" value="PRTase-like"/>
    <property type="match status" value="2"/>
</dbReference>
<dbReference type="SMART" id="SM01400">
    <property type="entry name" value="Pribosyltran_N"/>
    <property type="match status" value="1"/>
</dbReference>
<dbReference type="FunFam" id="3.40.50.2020:FF:000014">
    <property type="entry name" value="Ribose-phosphate pyrophosphokinase 1"/>
    <property type="match status" value="1"/>
</dbReference>
<dbReference type="STRING" id="389348.PNK_2120"/>
<keyword evidence="2 9" id="KW-0808">Transferase</keyword>
<protein>
    <recommendedName>
        <fullName evidence="1">ribose-phosphate diphosphokinase</fullName>
        <ecNumber evidence="1">2.7.6.1</ecNumber>
    </recommendedName>
</protein>
<keyword evidence="4" id="KW-0547">Nucleotide-binding</keyword>
<evidence type="ECO:0000313" key="9">
    <source>
        <dbReference type="EMBL" id="CUI17723.1"/>
    </source>
</evidence>
<evidence type="ECO:0000256" key="4">
    <source>
        <dbReference type="ARBA" id="ARBA00022741"/>
    </source>
</evidence>
<proteinExistence type="predicted"/>
<name>A0A0U5K6D7_9BACT</name>
<dbReference type="KEGG" id="pnl:PNK_2120"/>
<evidence type="ECO:0000256" key="3">
    <source>
        <dbReference type="ARBA" id="ARBA00022727"/>
    </source>
</evidence>
<dbReference type="GO" id="GO:0006164">
    <property type="term" value="P:purine nucleotide biosynthetic process"/>
    <property type="evidence" value="ECO:0007669"/>
    <property type="project" value="TreeGrafter"/>
</dbReference>
<evidence type="ECO:0000256" key="6">
    <source>
        <dbReference type="ARBA" id="ARBA00022840"/>
    </source>
</evidence>
<evidence type="ECO:0000256" key="7">
    <source>
        <dbReference type="ARBA" id="ARBA00049535"/>
    </source>
</evidence>
<dbReference type="InterPro" id="IPR000836">
    <property type="entry name" value="PRTase_dom"/>
</dbReference>
<dbReference type="PANTHER" id="PTHR10210">
    <property type="entry name" value="RIBOSE-PHOSPHATE DIPHOSPHOKINASE FAMILY MEMBER"/>
    <property type="match status" value="1"/>
</dbReference>
<accession>A0A0U5K6D7</accession>
<dbReference type="GO" id="GO:0006015">
    <property type="term" value="P:5-phosphoribose 1-diphosphate biosynthetic process"/>
    <property type="evidence" value="ECO:0007669"/>
    <property type="project" value="TreeGrafter"/>
</dbReference>
<dbReference type="PATRIC" id="fig|389348.3.peg.2383"/>
<feature type="domain" description="Ribose-phosphate pyrophosphokinase N-terminal" evidence="8">
    <location>
        <begin position="13"/>
        <end position="134"/>
    </location>
</feature>
<dbReference type="Pfam" id="PF14572">
    <property type="entry name" value="Pribosyl_synth"/>
    <property type="match status" value="1"/>
</dbReference>
<dbReference type="PANTHER" id="PTHR10210:SF32">
    <property type="entry name" value="RIBOSE-PHOSPHATE PYROPHOSPHOKINASE 2"/>
    <property type="match status" value="1"/>
</dbReference>
<reference evidence="10" key="1">
    <citation type="submission" date="2015-09" db="EMBL/GenBank/DDBJ databases">
        <authorList>
            <person name="Bertelli C."/>
        </authorList>
    </citation>
    <scope>NUCLEOTIDE SEQUENCE [LARGE SCALE GENOMIC DNA]</scope>
    <source>
        <strain evidence="10">KNic</strain>
    </source>
</reference>
<gene>
    <name evidence="9" type="primary">prsA</name>
    <name evidence="9" type="ORF">PNK_2120</name>
</gene>
<keyword evidence="5 9" id="KW-0418">Kinase</keyword>
<evidence type="ECO:0000259" key="8">
    <source>
        <dbReference type="Pfam" id="PF13793"/>
    </source>
</evidence>
<dbReference type="InterPro" id="IPR029099">
    <property type="entry name" value="Pribosyltran_N"/>
</dbReference>
<evidence type="ECO:0000313" key="10">
    <source>
        <dbReference type="Proteomes" id="UP000069902"/>
    </source>
</evidence>
<organism evidence="9 10">
    <name type="scientific">Candidatus Protochlamydia naegleriophila</name>
    <dbReference type="NCBI Taxonomy" id="389348"/>
    <lineage>
        <taxon>Bacteria</taxon>
        <taxon>Pseudomonadati</taxon>
        <taxon>Chlamydiota</taxon>
        <taxon>Chlamydiia</taxon>
        <taxon>Parachlamydiales</taxon>
        <taxon>Parachlamydiaceae</taxon>
        <taxon>Candidatus Protochlamydia</taxon>
    </lineage>
</organism>
<comment type="catalytic activity">
    <reaction evidence="7">
        <text>D-ribose 5-phosphate + ATP = 5-phospho-alpha-D-ribose 1-diphosphate + AMP + H(+)</text>
        <dbReference type="Rhea" id="RHEA:15609"/>
        <dbReference type="ChEBI" id="CHEBI:15378"/>
        <dbReference type="ChEBI" id="CHEBI:30616"/>
        <dbReference type="ChEBI" id="CHEBI:58017"/>
        <dbReference type="ChEBI" id="CHEBI:78346"/>
        <dbReference type="ChEBI" id="CHEBI:456215"/>
        <dbReference type="EC" id="2.7.6.1"/>
    </reaction>
</comment>
<keyword evidence="3" id="KW-0545">Nucleotide biosynthesis</keyword>
<dbReference type="Proteomes" id="UP000069902">
    <property type="component" value="Chromosome cPNK"/>
</dbReference>
<keyword evidence="6" id="KW-0067">ATP-binding</keyword>
<dbReference type="GO" id="GO:0002189">
    <property type="term" value="C:ribose phosphate diphosphokinase complex"/>
    <property type="evidence" value="ECO:0007669"/>
    <property type="project" value="TreeGrafter"/>
</dbReference>
<evidence type="ECO:0000256" key="2">
    <source>
        <dbReference type="ARBA" id="ARBA00022679"/>
    </source>
</evidence>
<dbReference type="GO" id="GO:0000287">
    <property type="term" value="F:magnesium ion binding"/>
    <property type="evidence" value="ECO:0007669"/>
    <property type="project" value="InterPro"/>
</dbReference>
<evidence type="ECO:0000256" key="5">
    <source>
        <dbReference type="ARBA" id="ARBA00022777"/>
    </source>
</evidence>
<dbReference type="GO" id="GO:0005524">
    <property type="term" value="F:ATP binding"/>
    <property type="evidence" value="ECO:0007669"/>
    <property type="project" value="UniProtKB-KW"/>
</dbReference>
<dbReference type="GO" id="GO:0004749">
    <property type="term" value="F:ribose phosphate diphosphokinase activity"/>
    <property type="evidence" value="ECO:0007669"/>
    <property type="project" value="UniProtKB-EC"/>
</dbReference>
<dbReference type="EC" id="2.7.6.1" evidence="1"/>
<evidence type="ECO:0000256" key="1">
    <source>
        <dbReference type="ARBA" id="ARBA00013247"/>
    </source>
</evidence>
<dbReference type="InterPro" id="IPR005946">
    <property type="entry name" value="Rib-P_diPkinase"/>
</dbReference>
<dbReference type="AlphaFoldDB" id="A0A0U5K6D7"/>
<sequence length="349" mass="38118">MNVSASRLDPYVIMGFENDTLAHETAHILGKELVPIKNSQFNDTSSNVQIEMKDKHGLENKRVYLIAGNCRKESKSVNDTSMEIFLAIDAAKQAGAKEINLYLPYLGYARQDKVSQAGEPIAASAILRMFACAGANKITVLDIHNDAVFGSLGTTIGINKFAMEEFAKRFKQKKENGIELGELIVVAPDKGAIDRSKLFLEAMKIAGFANTAFAYFDKSRDYAIKGHVQSMDLREVELSTGEVLIEEKAKEAFKGKTAIVVDDIADTCGTILRAISDNIVGRYEAKKAYAVITHGVFSGDALKKIADTKELAGMLVSDSIPLREQVPSNLEIVSSAPIFAEAIRLSIEM</sequence>
<dbReference type="GO" id="GO:0005737">
    <property type="term" value="C:cytoplasm"/>
    <property type="evidence" value="ECO:0007669"/>
    <property type="project" value="TreeGrafter"/>
</dbReference>
<dbReference type="GO" id="GO:0016301">
    <property type="term" value="F:kinase activity"/>
    <property type="evidence" value="ECO:0007669"/>
    <property type="project" value="UniProtKB-KW"/>
</dbReference>